<feature type="compositionally biased region" description="Pro residues" evidence="1">
    <location>
        <begin position="23"/>
        <end position="51"/>
    </location>
</feature>
<accession>A0A6G1I0V3</accession>
<dbReference type="Proteomes" id="UP000799640">
    <property type="component" value="Unassembled WGS sequence"/>
</dbReference>
<organism evidence="2 3">
    <name type="scientific">Trichodelitschia bisporula</name>
    <dbReference type="NCBI Taxonomy" id="703511"/>
    <lineage>
        <taxon>Eukaryota</taxon>
        <taxon>Fungi</taxon>
        <taxon>Dikarya</taxon>
        <taxon>Ascomycota</taxon>
        <taxon>Pezizomycotina</taxon>
        <taxon>Dothideomycetes</taxon>
        <taxon>Dothideomycetes incertae sedis</taxon>
        <taxon>Phaeotrichales</taxon>
        <taxon>Phaeotrichaceae</taxon>
        <taxon>Trichodelitschia</taxon>
    </lineage>
</organism>
<protein>
    <submittedName>
        <fullName evidence="2">Uncharacterized protein</fullName>
    </submittedName>
</protein>
<evidence type="ECO:0000313" key="3">
    <source>
        <dbReference type="Proteomes" id="UP000799640"/>
    </source>
</evidence>
<feature type="region of interest" description="Disordered" evidence="1">
    <location>
        <begin position="92"/>
        <end position="128"/>
    </location>
</feature>
<feature type="compositionally biased region" description="Pro residues" evidence="1">
    <location>
        <begin position="97"/>
        <end position="112"/>
    </location>
</feature>
<dbReference type="EMBL" id="ML996692">
    <property type="protein sequence ID" value="KAF2401928.1"/>
    <property type="molecule type" value="Genomic_DNA"/>
</dbReference>
<feature type="region of interest" description="Disordered" evidence="1">
    <location>
        <begin position="1"/>
        <end position="64"/>
    </location>
</feature>
<name>A0A6G1I0V3_9PEZI</name>
<sequence length="226" mass="24952">MPRNSRTNAPAPPLRASQSSLHPPIPPFPFSGPSPPATPDPPASALLPPPGDPDDAIPCSQQGAERRFRHGFVEVVDRRLVHYPSSDSLSLHFPPLGGFPPPPSRPPPPPPHQASQQRTPAPHPTSVPGLYRRMMEVQDRAMTLSRVDLEDVRAACRLVDRLVLPSVTRAHSERIQVIQYAELLMSTADRVAWLYRPGRAWQCEGFAGEVYALRRLVGSYPLGDRR</sequence>
<evidence type="ECO:0000256" key="1">
    <source>
        <dbReference type="SAM" id="MobiDB-lite"/>
    </source>
</evidence>
<reference evidence="2" key="1">
    <citation type="journal article" date="2020" name="Stud. Mycol.">
        <title>101 Dothideomycetes genomes: a test case for predicting lifestyles and emergence of pathogens.</title>
        <authorList>
            <person name="Haridas S."/>
            <person name="Albert R."/>
            <person name="Binder M."/>
            <person name="Bloem J."/>
            <person name="Labutti K."/>
            <person name="Salamov A."/>
            <person name="Andreopoulos B."/>
            <person name="Baker S."/>
            <person name="Barry K."/>
            <person name="Bills G."/>
            <person name="Bluhm B."/>
            <person name="Cannon C."/>
            <person name="Castanera R."/>
            <person name="Culley D."/>
            <person name="Daum C."/>
            <person name="Ezra D."/>
            <person name="Gonzalez J."/>
            <person name="Henrissat B."/>
            <person name="Kuo A."/>
            <person name="Liang C."/>
            <person name="Lipzen A."/>
            <person name="Lutzoni F."/>
            <person name="Magnuson J."/>
            <person name="Mondo S."/>
            <person name="Nolan M."/>
            <person name="Ohm R."/>
            <person name="Pangilinan J."/>
            <person name="Park H.-J."/>
            <person name="Ramirez L."/>
            <person name="Alfaro M."/>
            <person name="Sun H."/>
            <person name="Tritt A."/>
            <person name="Yoshinaga Y."/>
            <person name="Zwiers L.-H."/>
            <person name="Turgeon B."/>
            <person name="Goodwin S."/>
            <person name="Spatafora J."/>
            <person name="Crous P."/>
            <person name="Grigoriev I."/>
        </authorList>
    </citation>
    <scope>NUCLEOTIDE SEQUENCE</scope>
    <source>
        <strain evidence="2">CBS 262.69</strain>
    </source>
</reference>
<proteinExistence type="predicted"/>
<dbReference type="AlphaFoldDB" id="A0A6G1I0V3"/>
<evidence type="ECO:0000313" key="2">
    <source>
        <dbReference type="EMBL" id="KAF2401928.1"/>
    </source>
</evidence>
<keyword evidence="3" id="KW-1185">Reference proteome</keyword>
<gene>
    <name evidence="2" type="ORF">EJ06DRAFT_581139</name>
</gene>